<comment type="caution">
    <text evidence="1">The sequence shown here is derived from an EMBL/GenBank/DDBJ whole genome shotgun (WGS) entry which is preliminary data.</text>
</comment>
<gene>
    <name evidence="1" type="ORF">SDC9_30537</name>
</gene>
<organism evidence="1">
    <name type="scientific">bioreactor metagenome</name>
    <dbReference type="NCBI Taxonomy" id="1076179"/>
    <lineage>
        <taxon>unclassified sequences</taxon>
        <taxon>metagenomes</taxon>
        <taxon>ecological metagenomes</taxon>
    </lineage>
</organism>
<reference evidence="1" key="1">
    <citation type="submission" date="2019-08" db="EMBL/GenBank/DDBJ databases">
        <authorList>
            <person name="Kucharzyk K."/>
            <person name="Murdoch R.W."/>
            <person name="Higgins S."/>
            <person name="Loffler F."/>
        </authorList>
    </citation>
    <scope>NUCLEOTIDE SEQUENCE</scope>
</reference>
<name>A0A644V109_9ZZZZ</name>
<dbReference type="EMBL" id="VSSQ01000191">
    <property type="protein sequence ID" value="MPL84572.1"/>
    <property type="molecule type" value="Genomic_DNA"/>
</dbReference>
<dbReference type="AlphaFoldDB" id="A0A644V109"/>
<evidence type="ECO:0000313" key="1">
    <source>
        <dbReference type="EMBL" id="MPL84572.1"/>
    </source>
</evidence>
<protein>
    <submittedName>
        <fullName evidence="1">Uncharacterized protein</fullName>
    </submittedName>
</protein>
<accession>A0A644V109</accession>
<sequence length="402" mass="44848">MPITKDPKKLYIKNGNLPASYINGIASLIENGSTIKKINLPQDYLEGAFPNNSREEELKGSIISLSGNFINNNNHLSFNNGQYAIFNIYPNIEPFNKFLSFNIKTTGNNNSLTLQVFNKEGEKLYDQTKNTSTDWTIEWDLNSLNIGLDELSFKLISNDNIIISNVFFIYDLNPCDVLDIFREVNALTLNNKKSDFYASRIQSDTKKFSELLNADYLVGYNHIGSISGEFVTINLGSGDWINLDGYDFSSSETFEGQFMNPQSITTSMTPAEIDTCFTFEVRRNTPQDLSDVKNELISKIGDKLTIETFENGFRIKKDGAYIYSACWGVVNLTTTGSNGTAITTVNFPFTFANVGGTLTSVTSQTPLYQNCGNGNNQVSSVEIYAQRTTAGTSGVRWYVHGR</sequence>
<proteinExistence type="predicted"/>